<keyword evidence="4" id="KW-0805">Transcription regulation</keyword>
<comment type="subcellular location">
    <subcellularLocation>
        <location evidence="1 4">Nucleus</location>
    </subcellularLocation>
</comment>
<dbReference type="Proteomes" id="UP000215453">
    <property type="component" value="Chromosome 11"/>
</dbReference>
<evidence type="ECO:0000256" key="3">
    <source>
        <dbReference type="ARBA" id="ARBA00023242"/>
    </source>
</evidence>
<evidence type="ECO:0000256" key="2">
    <source>
        <dbReference type="ARBA" id="ARBA00008186"/>
    </source>
</evidence>
<feature type="region of interest" description="Disordered" evidence="5">
    <location>
        <begin position="40"/>
        <end position="66"/>
    </location>
</feature>
<dbReference type="AlphaFoldDB" id="A0A1Y6M0G0"/>
<keyword evidence="4" id="KW-0010">Activator</keyword>
<protein>
    <recommendedName>
        <fullName evidence="4">Mediator of RNA polymerase II transcription subunit 11</fullName>
    </recommendedName>
    <alternativeName>
        <fullName evidence="4">Mediator complex subunit 11</fullName>
    </alternativeName>
</protein>
<sequence length="493" mass="54706">MALSKNTPTISPEERIRELSTINTNVAALLTSAGHAINSLTNRPLERNTSDEDTEMKDAAGNSPEDHKKAFAQHTTEFFEGLQGVVARLRRQAYALEEAGIITPDTLGVGSTQTSVVSTVQGGRSGGAQQEVENVKNGGLGNFDVGWLNSRGNKVGRDKEKELVIEAKELLEQVVVAKGKGTLVGGSDACYHRLSPRGVHRSLHVYFHDMMNHVLRSELGPVTLRAAVQPPFYRTTSAGNITRLASDTIHHPPSAIRHPPSAIHFRRNHFEFFSIQQFACQPQPSRKNLMEILDLTGPMRTVVSSQSFKSKVTWPEAVELPTSNYEVFQPYSSWLYAGRIPQPQDDIYMKCISWPLLAHAYVLGEAIQDCRFKDLIIDYMHNIMTLGLLGSKIFLHSDASEVITTIYNGTPRGSPVRPFLSQVSAERRNTSGWLDQRRYVLPNDFIFDMAILMARAMSGQPLARLSENKCTYHSHPIDVDDEVCANGRARVAA</sequence>
<dbReference type="GO" id="GO:0003712">
    <property type="term" value="F:transcription coregulator activity"/>
    <property type="evidence" value="ECO:0007669"/>
    <property type="project" value="InterPro"/>
</dbReference>
<accession>A0A1Y6M0G0</accession>
<dbReference type="InterPro" id="IPR019404">
    <property type="entry name" value="Mediator_Med11"/>
</dbReference>
<evidence type="ECO:0000256" key="1">
    <source>
        <dbReference type="ARBA" id="ARBA00004123"/>
    </source>
</evidence>
<evidence type="ECO:0000313" key="6">
    <source>
        <dbReference type="EMBL" id="SMY29190.1"/>
    </source>
</evidence>
<dbReference type="GO" id="GO:0006357">
    <property type="term" value="P:regulation of transcription by RNA polymerase II"/>
    <property type="evidence" value="ECO:0007669"/>
    <property type="project" value="InterPro"/>
</dbReference>
<keyword evidence="3 4" id="KW-0539">Nucleus</keyword>
<comment type="function">
    <text evidence="4">Component of the Mediator complex, a coactivator involved in the regulated transcription of nearly all RNA polymerase II-dependent genes. Mediator functions as a bridge to convey information from gene-specific regulatory proteins to the basal RNA polymerase II transcription machinery. Mediator is recruited to promoters by direct interactions with regulatory proteins and serves as a scaffold for the assembly of a functional pre-initiation complex with RNA polymerase II and the general transcription factors.</text>
</comment>
<proteinExistence type="inferred from homology"/>
<gene>
    <name evidence="4" type="primary">MED11</name>
    <name evidence="6" type="ORF">ZT1A5_G10637</name>
</gene>
<comment type="similarity">
    <text evidence="2 4">Belongs to the Mediator complex subunit 11 family.</text>
</comment>
<evidence type="ECO:0000256" key="4">
    <source>
        <dbReference type="RuleBase" id="RU364147"/>
    </source>
</evidence>
<evidence type="ECO:0000256" key="5">
    <source>
        <dbReference type="SAM" id="MobiDB-lite"/>
    </source>
</evidence>
<dbReference type="Gene3D" id="1.10.287.3490">
    <property type="match status" value="1"/>
</dbReference>
<dbReference type="EMBL" id="LT882686">
    <property type="protein sequence ID" value="SMY29190.1"/>
    <property type="molecule type" value="Genomic_DNA"/>
</dbReference>
<organism evidence="6 7">
    <name type="scientific">Zymoseptoria tritici ST99CH_1A5</name>
    <dbReference type="NCBI Taxonomy" id="1276529"/>
    <lineage>
        <taxon>Eukaryota</taxon>
        <taxon>Fungi</taxon>
        <taxon>Dikarya</taxon>
        <taxon>Ascomycota</taxon>
        <taxon>Pezizomycotina</taxon>
        <taxon>Dothideomycetes</taxon>
        <taxon>Dothideomycetidae</taxon>
        <taxon>Mycosphaerellales</taxon>
        <taxon>Mycosphaerellaceae</taxon>
        <taxon>Zymoseptoria</taxon>
    </lineage>
</organism>
<name>A0A1Y6M0G0_ZYMTR</name>
<evidence type="ECO:0000313" key="7">
    <source>
        <dbReference type="Proteomes" id="UP000215453"/>
    </source>
</evidence>
<reference evidence="6 7" key="1">
    <citation type="submission" date="2016-10" db="EMBL/GenBank/DDBJ databases">
        <authorList>
            <person name="Varghese N."/>
        </authorList>
    </citation>
    <scope>NUCLEOTIDE SEQUENCE [LARGE SCALE GENOMIC DNA]</scope>
</reference>
<comment type="subunit">
    <text evidence="4">Component of the Mediator complex.</text>
</comment>
<dbReference type="GO" id="GO:0016592">
    <property type="term" value="C:mediator complex"/>
    <property type="evidence" value="ECO:0007669"/>
    <property type="project" value="InterPro"/>
</dbReference>
<keyword evidence="4" id="KW-0804">Transcription</keyword>
<dbReference type="Pfam" id="PF10280">
    <property type="entry name" value="Med11"/>
    <property type="match status" value="1"/>
</dbReference>